<evidence type="ECO:0000313" key="2">
    <source>
        <dbReference type="EMBL" id="EAB8476321.1"/>
    </source>
</evidence>
<feature type="compositionally biased region" description="Basic residues" evidence="1">
    <location>
        <begin position="1"/>
        <end position="18"/>
    </location>
</feature>
<proteinExistence type="predicted"/>
<gene>
    <name evidence="2" type="ORF">AU894_08795</name>
</gene>
<feature type="region of interest" description="Disordered" evidence="1">
    <location>
        <begin position="47"/>
        <end position="71"/>
    </location>
</feature>
<sequence>MLTFVHQKRTMNTSKHRVQQVNVPPTGVKQRIKIQTLCMKEAAALASNGQMNWDNQPRKQPGTSIPDKRFY</sequence>
<evidence type="ECO:0000256" key="1">
    <source>
        <dbReference type="SAM" id="MobiDB-lite"/>
    </source>
</evidence>
<accession>A0A3Y9BX63</accession>
<comment type="caution">
    <text evidence="2">The sequence shown here is derived from an EMBL/GenBank/DDBJ whole genome shotgun (WGS) entry which is preliminary data.</text>
</comment>
<name>A0A3Y9BX63_SALEB</name>
<protein>
    <submittedName>
        <fullName evidence="2">Uncharacterized protein</fullName>
    </submittedName>
</protein>
<dbReference type="AlphaFoldDB" id="A0A3Y9BX63"/>
<reference evidence="2" key="1">
    <citation type="submission" date="2018-08" db="EMBL/GenBank/DDBJ databases">
        <authorList>
            <person name="Ashton P.M."/>
            <person name="Dallman T."/>
            <person name="Nair S."/>
            <person name="De Pinna E."/>
            <person name="Peters T."/>
            <person name="Grant K."/>
        </authorList>
    </citation>
    <scope>NUCLEOTIDE SEQUENCE [LARGE SCALE GENOMIC DNA]</scope>
    <source>
        <strain evidence="2">43913</strain>
    </source>
</reference>
<feature type="region of interest" description="Disordered" evidence="1">
    <location>
        <begin position="1"/>
        <end position="20"/>
    </location>
</feature>
<dbReference type="EMBL" id="AAAFYZ010000017">
    <property type="protein sequence ID" value="EAB8476321.1"/>
    <property type="molecule type" value="Genomic_DNA"/>
</dbReference>
<organism evidence="2">
    <name type="scientific">Salmonella enterica subsp. enterica serovar Java</name>
    <dbReference type="NCBI Taxonomy" id="224729"/>
    <lineage>
        <taxon>Bacteria</taxon>
        <taxon>Pseudomonadati</taxon>
        <taxon>Pseudomonadota</taxon>
        <taxon>Gammaproteobacteria</taxon>
        <taxon>Enterobacterales</taxon>
        <taxon>Enterobacteriaceae</taxon>
        <taxon>Salmonella</taxon>
    </lineage>
</organism>
<dbReference type="Proteomes" id="UP000839644">
    <property type="component" value="Unassembled WGS sequence"/>
</dbReference>